<evidence type="ECO:0000313" key="1">
    <source>
        <dbReference type="EMBL" id="GJT23694.1"/>
    </source>
</evidence>
<gene>
    <name evidence="1" type="ORF">Tco_0893631</name>
</gene>
<dbReference type="Pfam" id="PF14223">
    <property type="entry name" value="Retrotran_gag_2"/>
    <property type="match status" value="1"/>
</dbReference>
<protein>
    <submittedName>
        <fullName evidence="1">Uncharacterized protein</fullName>
    </submittedName>
</protein>
<accession>A0ABQ5CFP5</accession>
<comment type="caution">
    <text evidence="1">The sequence shown here is derived from an EMBL/GenBank/DDBJ whole genome shotgun (WGS) entry which is preliminary data.</text>
</comment>
<keyword evidence="2" id="KW-1185">Reference proteome</keyword>
<reference evidence="1" key="1">
    <citation type="journal article" date="2022" name="Int. J. Mol. Sci.">
        <title>Draft Genome of Tanacetum Coccineum: Genomic Comparison of Closely Related Tanacetum-Family Plants.</title>
        <authorList>
            <person name="Yamashiro T."/>
            <person name="Shiraishi A."/>
            <person name="Nakayama K."/>
            <person name="Satake H."/>
        </authorList>
    </citation>
    <scope>NUCLEOTIDE SEQUENCE</scope>
</reference>
<proteinExistence type="predicted"/>
<organism evidence="1 2">
    <name type="scientific">Tanacetum coccineum</name>
    <dbReference type="NCBI Taxonomy" id="301880"/>
    <lineage>
        <taxon>Eukaryota</taxon>
        <taxon>Viridiplantae</taxon>
        <taxon>Streptophyta</taxon>
        <taxon>Embryophyta</taxon>
        <taxon>Tracheophyta</taxon>
        <taxon>Spermatophyta</taxon>
        <taxon>Magnoliopsida</taxon>
        <taxon>eudicotyledons</taxon>
        <taxon>Gunneridae</taxon>
        <taxon>Pentapetalae</taxon>
        <taxon>asterids</taxon>
        <taxon>campanulids</taxon>
        <taxon>Asterales</taxon>
        <taxon>Asteraceae</taxon>
        <taxon>Asteroideae</taxon>
        <taxon>Anthemideae</taxon>
        <taxon>Anthemidinae</taxon>
        <taxon>Tanacetum</taxon>
    </lineage>
</organism>
<dbReference type="EMBL" id="BQNB010014076">
    <property type="protein sequence ID" value="GJT23694.1"/>
    <property type="molecule type" value="Genomic_DNA"/>
</dbReference>
<evidence type="ECO:0000313" key="2">
    <source>
        <dbReference type="Proteomes" id="UP001151760"/>
    </source>
</evidence>
<name>A0ABQ5CFP5_9ASTR</name>
<reference evidence="1" key="2">
    <citation type="submission" date="2022-01" db="EMBL/GenBank/DDBJ databases">
        <authorList>
            <person name="Yamashiro T."/>
            <person name="Shiraishi A."/>
            <person name="Satake H."/>
            <person name="Nakayama K."/>
        </authorList>
    </citation>
    <scope>NUCLEOTIDE SEQUENCE</scope>
</reference>
<dbReference type="Proteomes" id="UP001151760">
    <property type="component" value="Unassembled WGS sequence"/>
</dbReference>
<sequence length="332" mass="37710">MHNNIMAAGSKDHPPMLGPGRYSQWRSHFLRYIDTKGNGEYLRKCIFEGPYKLTGVVIEAVATTVNSLEVPEHDEAETVHNMSEENKLYFKAEKKAIFLLLTGIGDEIYSTVDACNTANDMWTTIKRLQQGESLNIQDVKTNLFWEFGKFTSRDGESMESYYSWFYKLMNELTRNNLQVTAMKVNGEVVYTTLLSTVYEVFCCICEEEMSVDFLAMHAPPNGIFHQAPNVKEAVVVGCSRISLSWDVGLEGKLIQKLHQKGVYEKAFQDKVAWIGGEVNQFMISTVVPVQVNTMRSKLSTKFQGLGRIRRHLQLWKALKTLSSVFVTMIGTL</sequence>